<name>A0A2H3DTD7_ARMGA</name>
<dbReference type="AlphaFoldDB" id="A0A2H3DTD7"/>
<reference evidence="3" key="1">
    <citation type="journal article" date="2017" name="Nat. Ecol. Evol.">
        <title>Genome expansion and lineage-specific genetic innovations in the forest pathogenic fungi Armillaria.</title>
        <authorList>
            <person name="Sipos G."/>
            <person name="Prasanna A.N."/>
            <person name="Walter M.C."/>
            <person name="O'Connor E."/>
            <person name="Balint B."/>
            <person name="Krizsan K."/>
            <person name="Kiss B."/>
            <person name="Hess J."/>
            <person name="Varga T."/>
            <person name="Slot J."/>
            <person name="Riley R."/>
            <person name="Boka B."/>
            <person name="Rigling D."/>
            <person name="Barry K."/>
            <person name="Lee J."/>
            <person name="Mihaltcheva S."/>
            <person name="LaButti K."/>
            <person name="Lipzen A."/>
            <person name="Waldron R."/>
            <person name="Moloney N.M."/>
            <person name="Sperisen C."/>
            <person name="Kredics L."/>
            <person name="Vagvoelgyi C."/>
            <person name="Patrignani A."/>
            <person name="Fitzpatrick D."/>
            <person name="Nagy I."/>
            <person name="Doyle S."/>
            <person name="Anderson J.B."/>
            <person name="Grigoriev I.V."/>
            <person name="Gueldener U."/>
            <person name="Muensterkoetter M."/>
            <person name="Nagy L.G."/>
        </authorList>
    </citation>
    <scope>NUCLEOTIDE SEQUENCE [LARGE SCALE GENOMIC DNA]</scope>
    <source>
        <strain evidence="3">Ar21-2</strain>
    </source>
</reference>
<protein>
    <submittedName>
        <fullName evidence="2">Uncharacterized protein</fullName>
    </submittedName>
</protein>
<accession>A0A2H3DTD7</accession>
<feature type="region of interest" description="Disordered" evidence="1">
    <location>
        <begin position="16"/>
        <end position="45"/>
    </location>
</feature>
<dbReference type="OrthoDB" id="3116206at2759"/>
<organism evidence="2 3">
    <name type="scientific">Armillaria gallica</name>
    <name type="common">Bulbous honey fungus</name>
    <name type="synonym">Armillaria bulbosa</name>
    <dbReference type="NCBI Taxonomy" id="47427"/>
    <lineage>
        <taxon>Eukaryota</taxon>
        <taxon>Fungi</taxon>
        <taxon>Dikarya</taxon>
        <taxon>Basidiomycota</taxon>
        <taxon>Agaricomycotina</taxon>
        <taxon>Agaricomycetes</taxon>
        <taxon>Agaricomycetidae</taxon>
        <taxon>Agaricales</taxon>
        <taxon>Marasmiineae</taxon>
        <taxon>Physalacriaceae</taxon>
        <taxon>Armillaria</taxon>
    </lineage>
</organism>
<dbReference type="Proteomes" id="UP000217790">
    <property type="component" value="Unassembled WGS sequence"/>
</dbReference>
<dbReference type="InParanoid" id="A0A2H3DTD7"/>
<keyword evidence="3" id="KW-1185">Reference proteome</keyword>
<evidence type="ECO:0000256" key="1">
    <source>
        <dbReference type="SAM" id="MobiDB-lite"/>
    </source>
</evidence>
<evidence type="ECO:0000313" key="3">
    <source>
        <dbReference type="Proteomes" id="UP000217790"/>
    </source>
</evidence>
<evidence type="ECO:0000313" key="2">
    <source>
        <dbReference type="EMBL" id="PBK94098.1"/>
    </source>
</evidence>
<dbReference type="EMBL" id="KZ293655">
    <property type="protein sequence ID" value="PBK94098.1"/>
    <property type="molecule type" value="Genomic_DNA"/>
</dbReference>
<proteinExistence type="predicted"/>
<feature type="compositionally biased region" description="Basic and acidic residues" evidence="1">
    <location>
        <begin position="25"/>
        <end position="45"/>
    </location>
</feature>
<gene>
    <name evidence="2" type="ORF">ARMGADRAFT_1079568</name>
</gene>
<sequence length="119" mass="13745">MRLVFRHVDQPIKEDFSRRTTSLRSGDHMETSVEKLPSRRDSRVRSPDYANCYSVRDKRKSQYTAEQSKLRNTAAPTCMETLKEMVSDGYLYDNARGVTDGYSILWSCREGCGYFVTLA</sequence>